<dbReference type="InterPro" id="IPR021109">
    <property type="entry name" value="Peptidase_aspartic_dom_sf"/>
</dbReference>
<dbReference type="Gene3D" id="2.40.70.10">
    <property type="entry name" value="Acid Proteases"/>
    <property type="match status" value="1"/>
</dbReference>
<dbReference type="InterPro" id="IPR032567">
    <property type="entry name" value="RTL1-rel"/>
</dbReference>
<proteinExistence type="predicted"/>
<keyword evidence="1" id="KW-1185">Reference proteome</keyword>
<dbReference type="GeneID" id="113870042"/>
<dbReference type="OrthoDB" id="1434744at2759"/>
<protein>
    <submittedName>
        <fullName evidence="2">Uncharacterized protein LOC113870042</fullName>
    </submittedName>
</protein>
<dbReference type="PANTHER" id="PTHR15503">
    <property type="entry name" value="LDOC1 RELATED"/>
    <property type="match status" value="1"/>
</dbReference>
<evidence type="ECO:0000313" key="1">
    <source>
        <dbReference type="Proteomes" id="UP000694853"/>
    </source>
</evidence>
<accession>A0A8B8M1P3</accession>
<sequence length="211" mass="23376">MLEDPLDSRRGCLRAPVILSLEGVHPKRGAVEVVQDQAFSEGRSSASGKYIIKGQLLDVLFDSGATYSFVSLDCVKSLNLSVTELPCNVVMTTPKGMDWLAAKYVLLDCKEKTLIFGASMLEVPRFLSQGAWENTINAKAFMVMFSIEADSVVELEYISVVRDFLEVFPKDVSELPRERKIEFAVDLILGASPISMAPYRMSSVKLVEVKK</sequence>
<dbReference type="RefSeq" id="XP_027362440.1">
    <property type="nucleotide sequence ID" value="XM_027506639.1"/>
</dbReference>
<dbReference type="Pfam" id="PF08284">
    <property type="entry name" value="RVP_2"/>
    <property type="match status" value="1"/>
</dbReference>
<reference evidence="2" key="2">
    <citation type="submission" date="2025-08" db="UniProtKB">
        <authorList>
            <consortium name="RefSeq"/>
        </authorList>
    </citation>
    <scope>IDENTIFICATION</scope>
    <source>
        <tissue evidence="2">Young leaves</tissue>
    </source>
</reference>
<gene>
    <name evidence="2" type="primary">LOC113870042</name>
</gene>
<organism evidence="1 2">
    <name type="scientific">Abrus precatorius</name>
    <name type="common">Indian licorice</name>
    <name type="synonym">Glycine abrus</name>
    <dbReference type="NCBI Taxonomy" id="3816"/>
    <lineage>
        <taxon>Eukaryota</taxon>
        <taxon>Viridiplantae</taxon>
        <taxon>Streptophyta</taxon>
        <taxon>Embryophyta</taxon>
        <taxon>Tracheophyta</taxon>
        <taxon>Spermatophyta</taxon>
        <taxon>Magnoliopsida</taxon>
        <taxon>eudicotyledons</taxon>
        <taxon>Gunneridae</taxon>
        <taxon>Pentapetalae</taxon>
        <taxon>rosids</taxon>
        <taxon>fabids</taxon>
        <taxon>Fabales</taxon>
        <taxon>Fabaceae</taxon>
        <taxon>Papilionoideae</taxon>
        <taxon>50 kb inversion clade</taxon>
        <taxon>NPAAA clade</taxon>
        <taxon>indigoferoid/millettioid clade</taxon>
        <taxon>Abreae</taxon>
        <taxon>Abrus</taxon>
    </lineage>
</organism>
<dbReference type="KEGG" id="aprc:113870042"/>
<dbReference type="Proteomes" id="UP000694853">
    <property type="component" value="Unplaced"/>
</dbReference>
<reference evidence="1" key="1">
    <citation type="journal article" date="2019" name="Toxins">
        <title>Detection of Abrin-Like and Prepropulchellin-Like Toxin Genes and Transcripts Using Whole Genome Sequencing and Full-Length Transcript Sequencing of Abrus precatorius.</title>
        <authorList>
            <person name="Hovde B.T."/>
            <person name="Daligault H.E."/>
            <person name="Hanschen E.R."/>
            <person name="Kunde Y.A."/>
            <person name="Johnson M.B."/>
            <person name="Starkenburg S.R."/>
            <person name="Johnson S.L."/>
        </authorList>
    </citation>
    <scope>NUCLEOTIDE SEQUENCE [LARGE SCALE GENOMIC DNA]</scope>
</reference>
<evidence type="ECO:0000313" key="2">
    <source>
        <dbReference type="RefSeq" id="XP_027362440.1"/>
    </source>
</evidence>
<dbReference type="AlphaFoldDB" id="A0A8B8M1P3"/>
<name>A0A8B8M1P3_ABRPR</name>
<dbReference type="PANTHER" id="PTHR15503:SF45">
    <property type="entry name" value="RNA-DIRECTED DNA POLYMERASE HOMOLOG"/>
    <property type="match status" value="1"/>
</dbReference>
<dbReference type="CDD" id="cd00303">
    <property type="entry name" value="retropepsin_like"/>
    <property type="match status" value="1"/>
</dbReference>
<dbReference type="SUPFAM" id="SSF50630">
    <property type="entry name" value="Acid proteases"/>
    <property type="match status" value="1"/>
</dbReference>